<dbReference type="UniPathway" id="UPA00659"/>
<dbReference type="GO" id="GO:0005777">
    <property type="term" value="C:peroxisome"/>
    <property type="evidence" value="ECO:0007669"/>
    <property type="project" value="UniProtKB-SubCell"/>
</dbReference>
<dbReference type="FunFam" id="3.40.50.720:FF:000410">
    <property type="entry name" value="Peroxisomal multifunctional beta-oxidation protein"/>
    <property type="match status" value="1"/>
</dbReference>
<sequence>MSELSFKDRVVIVTGSGGGIGRSYALEYAKRGAKVVVNDLGGTLGGSGHSTRAADVVVEEIKSAGGVAVANYDSVTDGEKIVKTAIDAFGRVDVLVNNAGILRDSSFGKLTEANFQAVVDVHLNAAYKLCKAVWPYMRQQKFGRIMNTASPAGLYGNFGQTNYSAAKMGLVGLSQTLAKEGVKYNINVNVIAPLARSRMTENLIPPHILKVMGPEKVVPMVLYLTHEQTRATNGIFEPIAGYYGQVRWERSAGELFNPDEKFFTPEAILEKMPGIVEFNKNKPFKSVDYPYQPVDYNALIEKARGVVTNPAGKVKITSLKDKVVVVTGAGSGLGRSHALWFAKYGAKVLVNDIRDPSAVVNEINGLYGAGRAAPDQHDVVTDGAEIIKKAVMAFGTVDILVNNAGILRDRSFAKMTDAEWTAVMNTHLTSTFKLSKAVWPIFQQKKSGVIINTTSTSGIYGNFGQANYAAAKAAILGFSKSLAVEGKKLGIRVYVLAPYAETAMTKTIFTEKELKNHFVPSQISPLLVTLASEEFGKLYRSGTDWLYEAGGGWIGRTRFQRAKGVISLDVVAPEYIRDHWNEITDFSRPTIPLSINDANGSVLQQISVAQANKEANGEFEYNHRDVILYNISLGATTKEAKYTYEHVPNFQVLPTYPIVQAMNATSTDFPSMLDNFDFAMLLHGEQYLKINQFPIPTAAKVRVDNKVVSLVNKGKKAALLVNGSTIVDKKTNTPFAYTENSYFVRGAQVVKGKEHLESRPKFATMSIETPKTEPDFEVVIPTSPNQASLYRLSGDYNPLHVDFMVARMAGFKKPILHGLCTLGLSIKQLYDKFGAFDELKTRFSGYVFPGDDIRLRAWKGPGGTIIFEAYDINRGAVVLNNSVIKLVGSSSKL</sequence>
<evidence type="ECO:0000256" key="12">
    <source>
        <dbReference type="ARBA" id="ARBA00023140"/>
    </source>
</evidence>
<evidence type="ECO:0000313" key="23">
    <source>
        <dbReference type="Proteomes" id="UP000243052"/>
    </source>
</evidence>
<dbReference type="GO" id="GO:0018812">
    <property type="term" value="F:3-hydroxyacyl-CoA dehydratase activity"/>
    <property type="evidence" value="ECO:0007669"/>
    <property type="project" value="UniProtKB-EC"/>
</dbReference>
<comment type="function">
    <text evidence="18">Second trifunctional enzyme acting on the beta-oxidation pathway for fatty acids, possessing hydratase-dehydrogenase-epimerase activities. Converts trans-2-enoyl-CoA via D-3-hydroxyacyl-CoA to 3-ketoacyl-CoA.</text>
</comment>
<keyword evidence="10" id="KW-0560">Oxidoreductase</keyword>
<dbReference type="Pfam" id="PF22622">
    <property type="entry name" value="MFE-2_hydrat-2_N"/>
    <property type="match status" value="1"/>
</dbReference>
<evidence type="ECO:0000256" key="16">
    <source>
        <dbReference type="ARBA" id="ARBA00029334"/>
    </source>
</evidence>
<dbReference type="GeneID" id="28725634"/>
<dbReference type="Pfam" id="PF01575">
    <property type="entry name" value="MaoC_dehydratas"/>
    <property type="match status" value="1"/>
</dbReference>
<gene>
    <name evidence="22" type="ORF">AW171_hschr74315</name>
</gene>
<protein>
    <recommendedName>
        <fullName evidence="19">Peroxisomal hydratase-dehydrogenase-epimerase</fullName>
        <ecNumber evidence="5">1.1.1.n12</ecNumber>
        <ecNumber evidence="6">4.2.1.119</ecNumber>
    </recommendedName>
    <alternativeName>
        <fullName evidence="20">Multifunctional beta-oxidation protein</fullName>
    </alternativeName>
</protein>
<keyword evidence="13" id="KW-0413">Isomerase</keyword>
<evidence type="ECO:0000256" key="6">
    <source>
        <dbReference type="ARBA" id="ARBA00013156"/>
    </source>
</evidence>
<evidence type="ECO:0000256" key="18">
    <source>
        <dbReference type="ARBA" id="ARBA00055743"/>
    </source>
</evidence>
<accession>A0A0X8HVH9</accession>
<comment type="subunit">
    <text evidence="4">Monomer.</text>
</comment>
<dbReference type="AlphaFoldDB" id="A0A0X8HVH9"/>
<keyword evidence="7" id="KW-0677">Repeat</keyword>
<dbReference type="InterPro" id="IPR054357">
    <property type="entry name" value="MFE-2_N"/>
</dbReference>
<proteinExistence type="inferred from homology"/>
<evidence type="ECO:0000256" key="15">
    <source>
        <dbReference type="ARBA" id="ARBA00023268"/>
    </source>
</evidence>
<dbReference type="InterPro" id="IPR057326">
    <property type="entry name" value="KR_dom"/>
</dbReference>
<dbReference type="CDD" id="cd03448">
    <property type="entry name" value="HDE_HSD"/>
    <property type="match status" value="1"/>
</dbReference>
<organism evidence="22 23">
    <name type="scientific">Eremothecium sinecaudum</name>
    <dbReference type="NCBI Taxonomy" id="45286"/>
    <lineage>
        <taxon>Eukaryota</taxon>
        <taxon>Fungi</taxon>
        <taxon>Dikarya</taxon>
        <taxon>Ascomycota</taxon>
        <taxon>Saccharomycotina</taxon>
        <taxon>Saccharomycetes</taxon>
        <taxon>Saccharomycetales</taxon>
        <taxon>Saccharomycetaceae</taxon>
        <taxon>Eremothecium</taxon>
    </lineage>
</organism>
<name>A0A0X8HVH9_9SACH</name>
<reference evidence="22 23" key="1">
    <citation type="submission" date="2016-01" db="EMBL/GenBank/DDBJ databases">
        <title>Genome sequence of the yeast Holleya sinecauda.</title>
        <authorList>
            <person name="Dietrich F.S."/>
        </authorList>
    </citation>
    <scope>NUCLEOTIDE SEQUENCE [LARGE SCALE GENOMIC DNA]</scope>
    <source>
        <strain evidence="22 23">ATCC 58844</strain>
    </source>
</reference>
<evidence type="ECO:0000256" key="3">
    <source>
        <dbReference type="ARBA" id="ARBA00006484"/>
    </source>
</evidence>
<dbReference type="CDD" id="cd05353">
    <property type="entry name" value="hydroxyacyl-CoA-like_DH_SDR_c-like"/>
    <property type="match status" value="1"/>
</dbReference>
<evidence type="ECO:0000256" key="19">
    <source>
        <dbReference type="ARBA" id="ARBA00073871"/>
    </source>
</evidence>
<evidence type="ECO:0000256" key="17">
    <source>
        <dbReference type="ARBA" id="ARBA00052025"/>
    </source>
</evidence>
<dbReference type="InterPro" id="IPR002347">
    <property type="entry name" value="SDR_fam"/>
</dbReference>
<dbReference type="InterPro" id="IPR036291">
    <property type="entry name" value="NAD(P)-bd_dom_sf"/>
</dbReference>
<dbReference type="PANTHER" id="PTHR45024:SF2">
    <property type="entry name" value="SCP2 DOMAIN-CONTAINING PROTEIN"/>
    <property type="match status" value="1"/>
</dbReference>
<evidence type="ECO:0000256" key="20">
    <source>
        <dbReference type="ARBA" id="ARBA00081853"/>
    </source>
</evidence>
<evidence type="ECO:0000256" key="9">
    <source>
        <dbReference type="ARBA" id="ARBA00022857"/>
    </source>
</evidence>
<dbReference type="STRING" id="45286.A0A0X8HVH9"/>
<keyword evidence="12" id="KW-0576">Peroxisome</keyword>
<dbReference type="SUPFAM" id="SSF54637">
    <property type="entry name" value="Thioesterase/thiol ester dehydrase-isomerase"/>
    <property type="match status" value="2"/>
</dbReference>
<dbReference type="InterPro" id="IPR020904">
    <property type="entry name" value="Sc_DH/Rdtase_CS"/>
</dbReference>
<keyword evidence="11" id="KW-0443">Lipid metabolism</keyword>
<dbReference type="GO" id="GO:0006635">
    <property type="term" value="P:fatty acid beta-oxidation"/>
    <property type="evidence" value="ECO:0007669"/>
    <property type="project" value="UniProtKB-UniPathway"/>
</dbReference>
<evidence type="ECO:0000256" key="14">
    <source>
        <dbReference type="ARBA" id="ARBA00023239"/>
    </source>
</evidence>
<dbReference type="FunFam" id="3.40.50.720:FF:000185">
    <property type="entry name" value="peroxisomal multifunctional enzyme type 2"/>
    <property type="match status" value="1"/>
</dbReference>
<evidence type="ECO:0000256" key="11">
    <source>
        <dbReference type="ARBA" id="ARBA00023098"/>
    </source>
</evidence>
<keyword evidence="14" id="KW-0456">Lyase</keyword>
<dbReference type="InterPro" id="IPR051687">
    <property type="entry name" value="Peroxisomal_Beta-Oxidation"/>
</dbReference>
<comment type="pathway">
    <text evidence="2">Lipid metabolism; fatty acid beta-oxidation.</text>
</comment>
<dbReference type="SUPFAM" id="SSF51735">
    <property type="entry name" value="NAD(P)-binding Rossmann-fold domains"/>
    <property type="match status" value="2"/>
</dbReference>
<dbReference type="PROSITE" id="PS00061">
    <property type="entry name" value="ADH_SHORT"/>
    <property type="match status" value="2"/>
</dbReference>
<dbReference type="SMART" id="SM00822">
    <property type="entry name" value="PKS_KR"/>
    <property type="match status" value="1"/>
</dbReference>
<dbReference type="InterPro" id="IPR029069">
    <property type="entry name" value="HotDog_dom_sf"/>
</dbReference>
<evidence type="ECO:0000256" key="5">
    <source>
        <dbReference type="ARBA" id="ARBA00012456"/>
    </source>
</evidence>
<dbReference type="EC" id="1.1.1.n12" evidence="5"/>
<evidence type="ECO:0000313" key="22">
    <source>
        <dbReference type="EMBL" id="AMD22289.1"/>
    </source>
</evidence>
<dbReference type="Gene3D" id="3.10.129.10">
    <property type="entry name" value="Hotdog Thioesterase"/>
    <property type="match status" value="2"/>
</dbReference>
<dbReference type="Proteomes" id="UP000243052">
    <property type="component" value="Chromosome vii"/>
</dbReference>
<dbReference type="PRINTS" id="PR00081">
    <property type="entry name" value="GDHRDH"/>
</dbReference>
<dbReference type="InterPro" id="IPR002539">
    <property type="entry name" value="MaoC-like_dom"/>
</dbReference>
<comment type="subcellular location">
    <subcellularLocation>
        <location evidence="1">Peroxisome</location>
    </subcellularLocation>
</comment>
<evidence type="ECO:0000256" key="13">
    <source>
        <dbReference type="ARBA" id="ARBA00023235"/>
    </source>
</evidence>
<evidence type="ECO:0000256" key="4">
    <source>
        <dbReference type="ARBA" id="ARBA00011245"/>
    </source>
</evidence>
<evidence type="ECO:0000256" key="8">
    <source>
        <dbReference type="ARBA" id="ARBA00022832"/>
    </source>
</evidence>
<keyword evidence="9" id="KW-0521">NADP</keyword>
<dbReference type="GO" id="GO:0016853">
    <property type="term" value="F:isomerase activity"/>
    <property type="evidence" value="ECO:0007669"/>
    <property type="project" value="UniProtKB-KW"/>
</dbReference>
<dbReference type="EC" id="4.2.1.119" evidence="6"/>
<evidence type="ECO:0000256" key="10">
    <source>
        <dbReference type="ARBA" id="ARBA00023002"/>
    </source>
</evidence>
<dbReference type="RefSeq" id="XP_017989285.1">
    <property type="nucleotide sequence ID" value="XM_018133552.1"/>
</dbReference>
<dbReference type="PRINTS" id="PR00080">
    <property type="entry name" value="SDRFAMILY"/>
</dbReference>
<keyword evidence="15" id="KW-0511">Multifunctional enzyme</keyword>
<evidence type="ECO:0000259" key="21">
    <source>
        <dbReference type="SMART" id="SM00822"/>
    </source>
</evidence>
<dbReference type="EMBL" id="CP014247">
    <property type="protein sequence ID" value="AMD22289.1"/>
    <property type="molecule type" value="Genomic_DNA"/>
</dbReference>
<evidence type="ECO:0000256" key="7">
    <source>
        <dbReference type="ARBA" id="ARBA00022737"/>
    </source>
</evidence>
<evidence type="ECO:0000256" key="1">
    <source>
        <dbReference type="ARBA" id="ARBA00004275"/>
    </source>
</evidence>
<dbReference type="PANTHER" id="PTHR45024">
    <property type="entry name" value="DEHYDROGENASES, SHORT CHAIN"/>
    <property type="match status" value="1"/>
</dbReference>
<evidence type="ECO:0000256" key="2">
    <source>
        <dbReference type="ARBA" id="ARBA00005005"/>
    </source>
</evidence>
<comment type="catalytic activity">
    <reaction evidence="17">
        <text>a (3R)-3-hydroxyacyl-CoA + NAD(+) = a 3-oxoacyl-CoA + NADH + H(+)</text>
        <dbReference type="Rhea" id="RHEA:32711"/>
        <dbReference type="ChEBI" id="CHEBI:15378"/>
        <dbReference type="ChEBI" id="CHEBI:57319"/>
        <dbReference type="ChEBI" id="CHEBI:57540"/>
        <dbReference type="ChEBI" id="CHEBI:57945"/>
        <dbReference type="ChEBI" id="CHEBI:90726"/>
        <dbReference type="EC" id="1.1.1.n12"/>
    </reaction>
</comment>
<feature type="domain" description="Ketoreductase" evidence="21">
    <location>
        <begin position="322"/>
        <end position="502"/>
    </location>
</feature>
<keyword evidence="23" id="KW-1185">Reference proteome</keyword>
<dbReference type="Pfam" id="PF00106">
    <property type="entry name" value="adh_short"/>
    <property type="match status" value="2"/>
</dbReference>
<keyword evidence="8" id="KW-0276">Fatty acid metabolism</keyword>
<comment type="similarity">
    <text evidence="3">Belongs to the short-chain dehydrogenases/reductases (SDR) family.</text>
</comment>
<dbReference type="Gene3D" id="3.40.50.720">
    <property type="entry name" value="NAD(P)-binding Rossmann-like Domain"/>
    <property type="match status" value="2"/>
</dbReference>
<dbReference type="OrthoDB" id="3592703at2759"/>
<comment type="catalytic activity">
    <reaction evidence="16">
        <text>a (3R)-3-hydroxyacyl-CoA = a (2E)-enoyl-CoA + H2O</text>
        <dbReference type="Rhea" id="RHEA:26526"/>
        <dbReference type="ChEBI" id="CHEBI:15377"/>
        <dbReference type="ChEBI" id="CHEBI:57319"/>
        <dbReference type="ChEBI" id="CHEBI:58856"/>
        <dbReference type="EC" id="4.2.1.119"/>
    </reaction>
</comment>
<dbReference type="GO" id="GO:0016491">
    <property type="term" value="F:oxidoreductase activity"/>
    <property type="evidence" value="ECO:0007669"/>
    <property type="project" value="UniProtKB-KW"/>
</dbReference>